<keyword evidence="2" id="KW-0238">DNA-binding</keyword>
<dbReference type="SUPFAM" id="SSF64288">
    <property type="entry name" value="Chorismate lyase-like"/>
    <property type="match status" value="1"/>
</dbReference>
<dbReference type="STRING" id="1121393.SAMN02745216_03115"/>
<dbReference type="PROSITE" id="PS50949">
    <property type="entry name" value="HTH_GNTR"/>
    <property type="match status" value="1"/>
</dbReference>
<evidence type="ECO:0000259" key="4">
    <source>
        <dbReference type="PROSITE" id="PS50949"/>
    </source>
</evidence>
<dbReference type="AlphaFoldDB" id="A0A1M6QRD3"/>
<dbReference type="InterPro" id="IPR036388">
    <property type="entry name" value="WH-like_DNA-bd_sf"/>
</dbReference>
<dbReference type="Pfam" id="PF00392">
    <property type="entry name" value="GntR"/>
    <property type="match status" value="1"/>
</dbReference>
<evidence type="ECO:0000313" key="5">
    <source>
        <dbReference type="EMBL" id="SHK22653.1"/>
    </source>
</evidence>
<organism evidence="5 6">
    <name type="scientific">Desulfatibacillum alkenivorans DSM 16219</name>
    <dbReference type="NCBI Taxonomy" id="1121393"/>
    <lineage>
        <taxon>Bacteria</taxon>
        <taxon>Pseudomonadati</taxon>
        <taxon>Thermodesulfobacteriota</taxon>
        <taxon>Desulfobacteria</taxon>
        <taxon>Desulfobacterales</taxon>
        <taxon>Desulfatibacillaceae</taxon>
        <taxon>Desulfatibacillum</taxon>
    </lineage>
</organism>
<feature type="domain" description="HTH gntR-type" evidence="4">
    <location>
        <begin position="12"/>
        <end position="80"/>
    </location>
</feature>
<dbReference type="InterPro" id="IPR028978">
    <property type="entry name" value="Chorismate_lyase_/UTRA_dom_sf"/>
</dbReference>
<dbReference type="CDD" id="cd07377">
    <property type="entry name" value="WHTH_GntR"/>
    <property type="match status" value="1"/>
</dbReference>
<dbReference type="InterPro" id="IPR011663">
    <property type="entry name" value="UTRA"/>
</dbReference>
<accession>A0A1M6QRD3</accession>
<proteinExistence type="predicted"/>
<evidence type="ECO:0000256" key="1">
    <source>
        <dbReference type="ARBA" id="ARBA00023015"/>
    </source>
</evidence>
<sequence length="247" mass="27571">MEKAVEKKRGSLPVYSQLAMIIKEDIATGRLQPGIRIPSESKLAKQYNVSLMTIRQAIGVLVEEGLVKRVHGSGTFVRRIEVGSTTFGLDGLHNVLTDTNGLQVRVLQTNVARAGGTEGGILELEEEAPVILVKRLIIHNNRPFCLQTAYLPFDPRAPVVESMLETTGLSDLFFSKKQHGYKKGTLRLLPAPMEEQEAELLQEEGDGAAFKLEYIYFDFKDKPCAYGWFIIPHEKMPLVSMVGVWNE</sequence>
<dbReference type="Gene3D" id="1.10.10.10">
    <property type="entry name" value="Winged helix-like DNA-binding domain superfamily/Winged helix DNA-binding domain"/>
    <property type="match status" value="1"/>
</dbReference>
<gene>
    <name evidence="5" type="ORF">SAMN02745216_03115</name>
</gene>
<dbReference type="GO" id="GO:0045892">
    <property type="term" value="P:negative regulation of DNA-templated transcription"/>
    <property type="evidence" value="ECO:0007669"/>
    <property type="project" value="TreeGrafter"/>
</dbReference>
<dbReference type="GO" id="GO:0003677">
    <property type="term" value="F:DNA binding"/>
    <property type="evidence" value="ECO:0007669"/>
    <property type="project" value="UniProtKB-KW"/>
</dbReference>
<dbReference type="FunFam" id="1.10.10.10:FF:000079">
    <property type="entry name" value="GntR family transcriptional regulator"/>
    <property type="match status" value="1"/>
</dbReference>
<name>A0A1M6QRD3_9BACT</name>
<dbReference type="PRINTS" id="PR00035">
    <property type="entry name" value="HTHGNTR"/>
</dbReference>
<dbReference type="SMART" id="SM00345">
    <property type="entry name" value="HTH_GNTR"/>
    <property type="match status" value="1"/>
</dbReference>
<dbReference type="SUPFAM" id="SSF46785">
    <property type="entry name" value="Winged helix' DNA-binding domain"/>
    <property type="match status" value="1"/>
</dbReference>
<keyword evidence="3" id="KW-0804">Transcription</keyword>
<dbReference type="PANTHER" id="PTHR44846:SF1">
    <property type="entry name" value="MANNOSYL-D-GLYCERATE TRANSPORT_METABOLISM SYSTEM REPRESSOR MNGR-RELATED"/>
    <property type="match status" value="1"/>
</dbReference>
<keyword evidence="1" id="KW-0805">Transcription regulation</keyword>
<protein>
    <submittedName>
        <fullName evidence="5">GntR family transcriptional regulator</fullName>
    </submittedName>
</protein>
<dbReference type="GO" id="GO:0003700">
    <property type="term" value="F:DNA-binding transcription factor activity"/>
    <property type="evidence" value="ECO:0007669"/>
    <property type="project" value="InterPro"/>
</dbReference>
<dbReference type="InterPro" id="IPR000524">
    <property type="entry name" value="Tscrpt_reg_HTH_GntR"/>
</dbReference>
<dbReference type="Pfam" id="PF07702">
    <property type="entry name" value="UTRA"/>
    <property type="match status" value="1"/>
</dbReference>
<dbReference type="InterPro" id="IPR036390">
    <property type="entry name" value="WH_DNA-bd_sf"/>
</dbReference>
<dbReference type="OrthoDB" id="3182938at2"/>
<dbReference type="SMART" id="SM00866">
    <property type="entry name" value="UTRA"/>
    <property type="match status" value="1"/>
</dbReference>
<evidence type="ECO:0000256" key="2">
    <source>
        <dbReference type="ARBA" id="ARBA00023125"/>
    </source>
</evidence>
<evidence type="ECO:0000256" key="3">
    <source>
        <dbReference type="ARBA" id="ARBA00023163"/>
    </source>
</evidence>
<dbReference type="PANTHER" id="PTHR44846">
    <property type="entry name" value="MANNOSYL-D-GLYCERATE TRANSPORT/METABOLISM SYSTEM REPRESSOR MNGR-RELATED"/>
    <property type="match status" value="1"/>
</dbReference>
<evidence type="ECO:0000313" key="6">
    <source>
        <dbReference type="Proteomes" id="UP000183994"/>
    </source>
</evidence>
<keyword evidence="6" id="KW-1185">Reference proteome</keyword>
<dbReference type="RefSeq" id="WP_073477190.1">
    <property type="nucleotide sequence ID" value="NZ_FQZU01000020.1"/>
</dbReference>
<dbReference type="InterPro" id="IPR050679">
    <property type="entry name" value="Bact_HTH_transcr_reg"/>
</dbReference>
<dbReference type="EMBL" id="FQZU01000020">
    <property type="protein sequence ID" value="SHK22653.1"/>
    <property type="molecule type" value="Genomic_DNA"/>
</dbReference>
<reference evidence="6" key="1">
    <citation type="submission" date="2016-11" db="EMBL/GenBank/DDBJ databases">
        <authorList>
            <person name="Varghese N."/>
            <person name="Submissions S."/>
        </authorList>
    </citation>
    <scope>NUCLEOTIDE SEQUENCE [LARGE SCALE GENOMIC DNA]</scope>
    <source>
        <strain evidence="6">DSM 16219</strain>
    </source>
</reference>
<dbReference type="Gene3D" id="3.40.1410.10">
    <property type="entry name" value="Chorismate lyase-like"/>
    <property type="match status" value="1"/>
</dbReference>
<dbReference type="Proteomes" id="UP000183994">
    <property type="component" value="Unassembled WGS sequence"/>
</dbReference>